<evidence type="ECO:0000256" key="15">
    <source>
        <dbReference type="SAM" id="MobiDB-lite"/>
    </source>
</evidence>
<keyword evidence="7 16" id="KW-0732">Signal</keyword>
<keyword evidence="3" id="KW-0813">Transport</keyword>
<comment type="subcellular location">
    <subcellularLocation>
        <location evidence="1">Cell outer membrane</location>
        <topology evidence="1">Multi-pass membrane protein</topology>
    </subcellularLocation>
</comment>
<evidence type="ECO:0000256" key="16">
    <source>
        <dbReference type="SAM" id="SignalP"/>
    </source>
</evidence>
<keyword evidence="13" id="KW-0998">Cell outer membrane</keyword>
<dbReference type="InterPro" id="IPR049712">
    <property type="entry name" value="Poly_export"/>
</dbReference>
<dbReference type="GO" id="GO:0009279">
    <property type="term" value="C:cell outer membrane"/>
    <property type="evidence" value="ECO:0007669"/>
    <property type="project" value="UniProtKB-SubCell"/>
</dbReference>
<evidence type="ECO:0000256" key="2">
    <source>
        <dbReference type="ARBA" id="ARBA00009450"/>
    </source>
</evidence>
<dbReference type="GO" id="GO:0015159">
    <property type="term" value="F:polysaccharide transmembrane transporter activity"/>
    <property type="evidence" value="ECO:0007669"/>
    <property type="project" value="InterPro"/>
</dbReference>
<dbReference type="AlphaFoldDB" id="A0A0C5VRT2"/>
<evidence type="ECO:0000256" key="14">
    <source>
        <dbReference type="ARBA" id="ARBA00023288"/>
    </source>
</evidence>
<protein>
    <submittedName>
        <fullName evidence="20">Periplasmic protein involved in polysaccharide export</fullName>
    </submittedName>
</protein>
<keyword evidence="12" id="KW-0564">Palmitate</keyword>
<dbReference type="STRING" id="1445510.YC6258_05307"/>
<reference evidence="20 21" key="1">
    <citation type="submission" date="2014-01" db="EMBL/GenBank/DDBJ databases">
        <title>Full genme sequencing of cellulolytic bacterium Gynuella sunshinyii YC6258T gen. nov., sp. nov.</title>
        <authorList>
            <person name="Khan H."/>
            <person name="Chung E.J."/>
            <person name="Chung Y.R."/>
        </authorList>
    </citation>
    <scope>NUCLEOTIDE SEQUENCE [LARGE SCALE GENOMIC DNA]</scope>
    <source>
        <strain evidence="20 21">YC6258</strain>
    </source>
</reference>
<comment type="similarity">
    <text evidence="2">Belongs to the BexD/CtrA/VexA family.</text>
</comment>
<dbReference type="OrthoDB" id="9808948at2"/>
<dbReference type="PATRIC" id="fig|1445510.3.peg.5267"/>
<dbReference type="Proteomes" id="UP000032266">
    <property type="component" value="Chromosome"/>
</dbReference>
<evidence type="ECO:0000256" key="13">
    <source>
        <dbReference type="ARBA" id="ARBA00023237"/>
    </source>
</evidence>
<dbReference type="GO" id="GO:0006811">
    <property type="term" value="P:monoatomic ion transport"/>
    <property type="evidence" value="ECO:0007669"/>
    <property type="project" value="UniProtKB-KW"/>
</dbReference>
<dbReference type="RefSeq" id="WP_082070871.1">
    <property type="nucleotide sequence ID" value="NZ_CP007142.1"/>
</dbReference>
<evidence type="ECO:0000256" key="9">
    <source>
        <dbReference type="ARBA" id="ARBA00023065"/>
    </source>
</evidence>
<evidence type="ECO:0000256" key="11">
    <source>
        <dbReference type="ARBA" id="ARBA00023136"/>
    </source>
</evidence>
<evidence type="ECO:0000256" key="4">
    <source>
        <dbReference type="ARBA" id="ARBA00022452"/>
    </source>
</evidence>
<gene>
    <name evidence="20" type="ORF">YC6258_05307</name>
</gene>
<sequence length="574" mass="62956">MPLSFIKTSFISLLILISCFAVAQQSTPQPTPNSSDSQQLPGSSYNNIKNGVDGPTIQPQSPQYFDYSNNIASDVFGSNLFTGSFARQGATQFNPDYAIAIGDKIQVRLWGAFEYGDLLTVDPQGNIFIPNAGPISVVGIRNKDLQQLVESSITKVFKANVYIYASLAAAQPVRVFVSGFVNRPGLYSGTSMDSLLHYLDQAGGIDTERGSFLDVEVKRGQQTRASVNLYDFLLNGTMPVIQLGDSDVIFVGPRQNTVKISGLTENAKRFEFSDKTRSVADLIKIAKPNAEATHVRIIRNTGTIRNVDYYPLSDASKVNLKNGDELEFTADKKIGTITVRVEGEHESSQEYVLPNGAKLGDLLSQIRYSDRSDKDNLQLFRRSVRDRQKEMLETSLKSLESAALTARSGTSDEAVLRKEEASLLLQWVDRARKIEPKGQVVIADNTNHSDLLLENGDVIKVPTKDGLVLISGEVLFPNAIAFNDNYTLNDYIKGAGGYTQNANTARIVVAHRNGSFTEANGKKGLFHKSNNDNIVAGDEILVLPKISVKSRQILKDMTQILYQIAVSAKVALTI</sequence>
<keyword evidence="10" id="KW-0626">Porin</keyword>
<keyword evidence="6" id="KW-0812">Transmembrane</keyword>
<keyword evidence="5" id="KW-0762">Sugar transport</keyword>
<feature type="region of interest" description="Disordered" evidence="15">
    <location>
        <begin position="27"/>
        <end position="53"/>
    </location>
</feature>
<feature type="signal peptide" evidence="16">
    <location>
        <begin position="1"/>
        <end position="23"/>
    </location>
</feature>
<evidence type="ECO:0000256" key="10">
    <source>
        <dbReference type="ARBA" id="ARBA00023114"/>
    </source>
</evidence>
<dbReference type="InterPro" id="IPR019554">
    <property type="entry name" value="Soluble_ligand-bd"/>
</dbReference>
<feature type="domain" description="SLBB" evidence="19">
    <location>
        <begin position="174"/>
        <end position="251"/>
    </location>
</feature>
<evidence type="ECO:0000313" key="21">
    <source>
        <dbReference type="Proteomes" id="UP000032266"/>
    </source>
</evidence>
<dbReference type="GO" id="GO:0046930">
    <property type="term" value="C:pore complex"/>
    <property type="evidence" value="ECO:0007669"/>
    <property type="project" value="UniProtKB-KW"/>
</dbReference>
<evidence type="ECO:0000256" key="12">
    <source>
        <dbReference type="ARBA" id="ARBA00023139"/>
    </source>
</evidence>
<accession>A0A0C5VRT2</accession>
<organism evidence="20 21">
    <name type="scientific">Gynuella sunshinyii YC6258</name>
    <dbReference type="NCBI Taxonomy" id="1445510"/>
    <lineage>
        <taxon>Bacteria</taxon>
        <taxon>Pseudomonadati</taxon>
        <taxon>Pseudomonadota</taxon>
        <taxon>Gammaproteobacteria</taxon>
        <taxon>Oceanospirillales</taxon>
        <taxon>Saccharospirillaceae</taxon>
        <taxon>Gynuella</taxon>
    </lineage>
</organism>
<dbReference type="PANTHER" id="PTHR33619">
    <property type="entry name" value="POLYSACCHARIDE EXPORT PROTEIN GFCE-RELATED"/>
    <property type="match status" value="1"/>
</dbReference>
<keyword evidence="9" id="KW-0406">Ion transport</keyword>
<dbReference type="Gene3D" id="3.30.1950.10">
    <property type="entry name" value="wza like domain"/>
    <property type="match status" value="1"/>
</dbReference>
<evidence type="ECO:0000256" key="3">
    <source>
        <dbReference type="ARBA" id="ARBA00022448"/>
    </source>
</evidence>
<proteinExistence type="inferred from homology"/>
<evidence type="ECO:0000256" key="8">
    <source>
        <dbReference type="ARBA" id="ARBA00023047"/>
    </source>
</evidence>
<keyword evidence="11" id="KW-0472">Membrane</keyword>
<dbReference type="Pfam" id="PF22461">
    <property type="entry name" value="SLBB_2"/>
    <property type="match status" value="1"/>
</dbReference>
<keyword evidence="8" id="KW-0625">Polysaccharide transport</keyword>
<dbReference type="Pfam" id="PF02563">
    <property type="entry name" value="Poly_export"/>
    <property type="match status" value="1"/>
</dbReference>
<keyword evidence="14" id="KW-0449">Lipoprotein</keyword>
<dbReference type="Pfam" id="PF10531">
    <property type="entry name" value="SLBB"/>
    <property type="match status" value="1"/>
</dbReference>
<dbReference type="InterPro" id="IPR003715">
    <property type="entry name" value="Poly_export_N"/>
</dbReference>
<feature type="domain" description="Soluble ligand binding" evidence="18">
    <location>
        <begin position="468"/>
        <end position="514"/>
    </location>
</feature>
<dbReference type="PANTHER" id="PTHR33619:SF3">
    <property type="entry name" value="POLYSACCHARIDE EXPORT PROTEIN GFCE-RELATED"/>
    <property type="match status" value="1"/>
</dbReference>
<evidence type="ECO:0000313" key="20">
    <source>
        <dbReference type="EMBL" id="AJQ97337.1"/>
    </source>
</evidence>
<dbReference type="PROSITE" id="PS51257">
    <property type="entry name" value="PROKAR_LIPOPROTEIN"/>
    <property type="match status" value="1"/>
</dbReference>
<keyword evidence="21" id="KW-1185">Reference proteome</keyword>
<dbReference type="InterPro" id="IPR054765">
    <property type="entry name" value="SLBB_dom"/>
</dbReference>
<dbReference type="Gene3D" id="3.10.560.10">
    <property type="entry name" value="Outer membrane lipoprotein wza domain like"/>
    <property type="match status" value="3"/>
</dbReference>
<feature type="domain" description="Polysaccharide export protein N-terminal" evidence="17">
    <location>
        <begin position="94"/>
        <end position="159"/>
    </location>
</feature>
<evidence type="ECO:0000256" key="7">
    <source>
        <dbReference type="ARBA" id="ARBA00022729"/>
    </source>
</evidence>
<evidence type="ECO:0000259" key="17">
    <source>
        <dbReference type="Pfam" id="PF02563"/>
    </source>
</evidence>
<dbReference type="KEGG" id="gsn:YC6258_05307"/>
<evidence type="ECO:0000256" key="1">
    <source>
        <dbReference type="ARBA" id="ARBA00004571"/>
    </source>
</evidence>
<dbReference type="GO" id="GO:0015288">
    <property type="term" value="F:porin activity"/>
    <property type="evidence" value="ECO:0007669"/>
    <property type="project" value="UniProtKB-KW"/>
</dbReference>
<keyword evidence="4" id="KW-1134">Transmembrane beta strand</keyword>
<evidence type="ECO:0000256" key="6">
    <source>
        <dbReference type="ARBA" id="ARBA00022692"/>
    </source>
</evidence>
<name>A0A0C5VRT2_9GAMM</name>
<feature type="compositionally biased region" description="Polar residues" evidence="15">
    <location>
        <begin position="27"/>
        <end position="49"/>
    </location>
</feature>
<evidence type="ECO:0000259" key="19">
    <source>
        <dbReference type="Pfam" id="PF22461"/>
    </source>
</evidence>
<evidence type="ECO:0000256" key="5">
    <source>
        <dbReference type="ARBA" id="ARBA00022597"/>
    </source>
</evidence>
<feature type="chain" id="PRO_5002194733" evidence="16">
    <location>
        <begin position="24"/>
        <end position="574"/>
    </location>
</feature>
<dbReference type="HOGENOM" id="CLU_036993_0_0_6"/>
<evidence type="ECO:0000259" key="18">
    <source>
        <dbReference type="Pfam" id="PF10531"/>
    </source>
</evidence>
<dbReference type="EMBL" id="CP007142">
    <property type="protein sequence ID" value="AJQ97337.1"/>
    <property type="molecule type" value="Genomic_DNA"/>
</dbReference>